<organism evidence="3 4">
    <name type="scientific">Haloferax volcanii (strain ATCC 29605 / DSM 3757 / JCM 8879 / NBRC 14742 / NCIMB 2012 / VKM B-1768 / DS2)</name>
    <name type="common">Halobacterium volcanii</name>
    <dbReference type="NCBI Taxonomy" id="309800"/>
    <lineage>
        <taxon>Archaea</taxon>
        <taxon>Methanobacteriati</taxon>
        <taxon>Methanobacteriota</taxon>
        <taxon>Stenosarchaea group</taxon>
        <taxon>Halobacteria</taxon>
        <taxon>Halobacteriales</taxon>
        <taxon>Haloferacaceae</taxon>
        <taxon>Haloferax</taxon>
    </lineage>
</organism>
<reference evidence="4" key="1">
    <citation type="submission" date="2012-11" db="EMBL/GenBank/DDBJ databases">
        <authorList>
            <person name="Becker E.A."/>
            <person name="Seitzer P."/>
            <person name="Tritt A."/>
            <person name="Larsen D."/>
            <person name="Yao A."/>
            <person name="Wu D."/>
            <person name="Darling A."/>
            <person name="Eisen J.A."/>
            <person name="Facciotti M.T."/>
        </authorList>
    </citation>
    <scope>NUCLEOTIDE SEQUENCE [LARGE SCALE GENOMIC DNA]</scope>
    <source>
        <strain evidence="4">ATCC 29605 / DSM 3757 / JCM 8879 / NBRC 14742 / NCIMB 2012 / VKM B-1768 / DS2</strain>
    </source>
</reference>
<dbReference type="AlphaFoldDB" id="A0A384LL53"/>
<gene>
    <name evidence="3" type="ORF">C498_00120</name>
</gene>
<dbReference type="PANTHER" id="PTHR46268">
    <property type="entry name" value="STRESS RESPONSE PROTEIN NHAX"/>
    <property type="match status" value="1"/>
</dbReference>
<dbReference type="InterPro" id="IPR006015">
    <property type="entry name" value="Universal_stress_UspA"/>
</dbReference>
<dbReference type="PANTHER" id="PTHR46268:SF6">
    <property type="entry name" value="UNIVERSAL STRESS PROTEIN UP12"/>
    <property type="match status" value="1"/>
</dbReference>
<comment type="similarity">
    <text evidence="1">Belongs to the universal stress protein A family.</text>
</comment>
<dbReference type="Pfam" id="PF00582">
    <property type="entry name" value="Usp"/>
    <property type="match status" value="2"/>
</dbReference>
<evidence type="ECO:0000313" key="3">
    <source>
        <dbReference type="EMBL" id="ELY38837.1"/>
    </source>
</evidence>
<feature type="domain" description="UspA" evidence="2">
    <location>
        <begin position="153"/>
        <end position="284"/>
    </location>
</feature>
<evidence type="ECO:0000259" key="2">
    <source>
        <dbReference type="Pfam" id="PF00582"/>
    </source>
</evidence>
<dbReference type="OrthoDB" id="105697at2157"/>
<feature type="domain" description="UspA" evidence="2">
    <location>
        <begin position="1"/>
        <end position="142"/>
    </location>
</feature>
<protein>
    <submittedName>
        <fullName evidence="3">UspA domain protein</fullName>
    </submittedName>
</protein>
<dbReference type="EMBL" id="AOHU01000015">
    <property type="protein sequence ID" value="ELY38837.1"/>
    <property type="molecule type" value="Genomic_DNA"/>
</dbReference>
<name>A0A384LL53_HALVD</name>
<comment type="caution">
    <text evidence="3">The sequence shown here is derived from an EMBL/GenBank/DDBJ whole genome shotgun (WGS) entry which is preliminary data.</text>
</comment>
<evidence type="ECO:0000313" key="4">
    <source>
        <dbReference type="Proteomes" id="UP000011532"/>
    </source>
</evidence>
<dbReference type="Proteomes" id="UP000011532">
    <property type="component" value="Unassembled WGS sequence"/>
</dbReference>
<accession>A0A384LL53</accession>
<sequence length="293" mass="31357">MFDRILLPVDGSAASARAREYALLLAEAYGGEIHALAVLDSSDVPENVDAAVVEDPIDTDVRQTANEAIASVIEASEQAGVSVIDSIRRGTPVEEILAYATENEIDLVVLGAHTPGRLARFLRDSIVEQVIQQSPVPVWSVREGEDQEPVRIQQILVATDGSEGARRASEYAFDLGSTFDASVRGLYVVESRFGSAGSLHTLLSREGERILRELRAGGAQAGIDVTPTTREGQPANEILSAASDCNADLIVLGTQGKTGLDRLVMGSVATSVVRHADRPVLTVREFVEERPSE</sequence>
<dbReference type="InterPro" id="IPR006016">
    <property type="entry name" value="UspA"/>
</dbReference>
<dbReference type="InterPro" id="IPR014729">
    <property type="entry name" value="Rossmann-like_a/b/a_fold"/>
</dbReference>
<dbReference type="PRINTS" id="PR01438">
    <property type="entry name" value="UNVRSLSTRESS"/>
</dbReference>
<reference evidence="3 4" key="2">
    <citation type="journal article" date="2014" name="PLoS Genet.">
        <title>Phylogenetically driven sequencing of extremely halophilic archaea reveals strategies for static and dynamic osmo-response.</title>
        <authorList>
            <person name="Becker E.A."/>
            <person name="Seitzer P.M."/>
            <person name="Tritt A."/>
            <person name="Larsen D."/>
            <person name="Krusor M."/>
            <person name="Yao A.I."/>
            <person name="Wu D."/>
            <person name="Madern D."/>
            <person name="Eisen J.A."/>
            <person name="Darling A.E."/>
            <person name="Facciotti M.T."/>
        </authorList>
    </citation>
    <scope>NUCLEOTIDE SEQUENCE [LARGE SCALE GENOMIC DNA]</scope>
    <source>
        <strain evidence="4">ATCC 29605 / DSM 3757 / JCM 8879 / NBRC 14742 / NCIMB 2012 / VKM B-1768 / DS2</strain>
    </source>
</reference>
<dbReference type="RefSeq" id="WP_004040810.1">
    <property type="nucleotide sequence ID" value="NC_013966.1"/>
</dbReference>
<dbReference type="CDD" id="cd00293">
    <property type="entry name" value="USP-like"/>
    <property type="match status" value="2"/>
</dbReference>
<dbReference type="GeneID" id="8923791"/>
<dbReference type="Gene3D" id="3.40.50.620">
    <property type="entry name" value="HUPs"/>
    <property type="match status" value="2"/>
</dbReference>
<dbReference type="SUPFAM" id="SSF52402">
    <property type="entry name" value="Adenine nucleotide alpha hydrolases-like"/>
    <property type="match status" value="2"/>
</dbReference>
<proteinExistence type="inferred from homology"/>
<evidence type="ECO:0000256" key="1">
    <source>
        <dbReference type="ARBA" id="ARBA00008791"/>
    </source>
</evidence>